<evidence type="ECO:0000313" key="3">
    <source>
        <dbReference type="Proteomes" id="UP000823619"/>
    </source>
</evidence>
<feature type="domain" description="Glycosyltransferase subfamily 4-like N-terminal" evidence="1">
    <location>
        <begin position="3"/>
        <end position="65"/>
    </location>
</feature>
<reference evidence="2" key="2">
    <citation type="journal article" date="2021" name="PeerJ">
        <title>Extensive microbial diversity within the chicken gut microbiome revealed by metagenomics and culture.</title>
        <authorList>
            <person name="Gilroy R."/>
            <person name="Ravi A."/>
            <person name="Getino M."/>
            <person name="Pursley I."/>
            <person name="Horton D.L."/>
            <person name="Alikhan N.F."/>
            <person name="Baker D."/>
            <person name="Gharbi K."/>
            <person name="Hall N."/>
            <person name="Watson M."/>
            <person name="Adriaenssens E.M."/>
            <person name="Foster-Nyarko E."/>
            <person name="Jarju S."/>
            <person name="Secka A."/>
            <person name="Antonio M."/>
            <person name="Oren A."/>
            <person name="Chaudhuri R.R."/>
            <person name="La Ragione R."/>
            <person name="Hildebrand F."/>
            <person name="Pallen M.J."/>
        </authorList>
    </citation>
    <scope>NUCLEOTIDE SEQUENCE</scope>
    <source>
        <strain evidence="2">D5-748</strain>
    </source>
</reference>
<evidence type="ECO:0000313" key="2">
    <source>
        <dbReference type="EMBL" id="MBO8444762.1"/>
    </source>
</evidence>
<proteinExistence type="predicted"/>
<dbReference type="SUPFAM" id="SSF53756">
    <property type="entry name" value="UDP-Glycosyltransferase/glycogen phosphorylase"/>
    <property type="match status" value="1"/>
</dbReference>
<dbReference type="EMBL" id="JADIMO010000039">
    <property type="protein sequence ID" value="MBO8444762.1"/>
    <property type="molecule type" value="Genomic_DNA"/>
</dbReference>
<name>A0A9D9EBB9_9BACT</name>
<protein>
    <submittedName>
        <fullName evidence="2">Glycosyltransferase</fullName>
    </submittedName>
</protein>
<reference evidence="2" key="1">
    <citation type="submission" date="2020-10" db="EMBL/GenBank/DDBJ databases">
        <authorList>
            <person name="Gilroy R."/>
        </authorList>
    </citation>
    <scope>NUCLEOTIDE SEQUENCE</scope>
    <source>
        <strain evidence="2">D5-748</strain>
    </source>
</reference>
<dbReference type="InterPro" id="IPR028098">
    <property type="entry name" value="Glyco_trans_4-like_N"/>
</dbReference>
<sequence>MAVIVHSHSFDFLSSWDGYSWIKRHILNLKWRRMIRRADHFIVFDRFTAEDLMKYYYIPKSRIVTLRDAAALDAVLQELSAGMQMDKVC</sequence>
<organism evidence="2 3">
    <name type="scientific">Candidatus Cryptobacteroides merdavium</name>
    <dbReference type="NCBI Taxonomy" id="2840769"/>
    <lineage>
        <taxon>Bacteria</taxon>
        <taxon>Pseudomonadati</taxon>
        <taxon>Bacteroidota</taxon>
        <taxon>Bacteroidia</taxon>
        <taxon>Bacteroidales</taxon>
        <taxon>Candidatus Cryptobacteroides</taxon>
    </lineage>
</organism>
<comment type="caution">
    <text evidence="2">The sequence shown here is derived from an EMBL/GenBank/DDBJ whole genome shotgun (WGS) entry which is preliminary data.</text>
</comment>
<dbReference type="GO" id="GO:0016757">
    <property type="term" value="F:glycosyltransferase activity"/>
    <property type="evidence" value="ECO:0007669"/>
    <property type="project" value="UniProtKB-ARBA"/>
</dbReference>
<dbReference type="AlphaFoldDB" id="A0A9D9EBB9"/>
<dbReference type="Proteomes" id="UP000823619">
    <property type="component" value="Unassembled WGS sequence"/>
</dbReference>
<accession>A0A9D9EBB9</accession>
<gene>
    <name evidence="2" type="ORF">IAC23_03575</name>
</gene>
<evidence type="ECO:0000259" key="1">
    <source>
        <dbReference type="Pfam" id="PF13439"/>
    </source>
</evidence>
<dbReference type="Pfam" id="PF13439">
    <property type="entry name" value="Glyco_transf_4"/>
    <property type="match status" value="1"/>
</dbReference>